<evidence type="ECO:0000256" key="1">
    <source>
        <dbReference type="SAM" id="MobiDB-lite"/>
    </source>
</evidence>
<sequence>MEDDEGDTTVGGEEPVIDKKIAGKQDGVALLHSDSNADKSNSPTPLVEENNRTKLECDDNRKSCGKIETSRTPSDSQNDSGTFISDSDVPNSPKEVNGEVELSKCDCAEQKSDANDNSAWYTSFVVIVLHIRHRYKRLNFLLTDMCPMKKRERELQNIGNILYGMNKSDTPRKRLHESPSFTTMQNNRDIRPINTYERELQVQKRSFIFVIDIKKAFGREMMLNKYRTALEQLRNLRVVHKMNISTVDGTEQRYQRALAHSPWPESHPCHKRCSDWPPWNAMDAFTRRIVDFLTRSERNRYFNNCFAATYATDLSMEHKPETFRSEFHSTELVKTGNKSKILISLQHEDMKDAYYASIDVVNDNIFYAVQVTTDNFPDTPLGETLM</sequence>
<evidence type="ECO:0000313" key="2">
    <source>
        <dbReference type="EMBL" id="KAJ4449141.1"/>
    </source>
</evidence>
<protein>
    <submittedName>
        <fullName evidence="2">Uncharacterized protein</fullName>
    </submittedName>
</protein>
<name>A0ABQ8TR17_PERAM</name>
<dbReference type="Proteomes" id="UP001148838">
    <property type="component" value="Unassembled WGS sequence"/>
</dbReference>
<feature type="region of interest" description="Disordered" evidence="1">
    <location>
        <begin position="1"/>
        <end position="96"/>
    </location>
</feature>
<keyword evidence="3" id="KW-1185">Reference proteome</keyword>
<feature type="compositionally biased region" description="Basic and acidic residues" evidence="1">
    <location>
        <begin position="49"/>
        <end position="62"/>
    </location>
</feature>
<comment type="caution">
    <text evidence="2">The sequence shown here is derived from an EMBL/GenBank/DDBJ whole genome shotgun (WGS) entry which is preliminary data.</text>
</comment>
<reference evidence="2 3" key="1">
    <citation type="journal article" date="2022" name="Allergy">
        <title>Genome assembly and annotation of Periplaneta americana reveal a comprehensive cockroach allergen profile.</title>
        <authorList>
            <person name="Wang L."/>
            <person name="Xiong Q."/>
            <person name="Saelim N."/>
            <person name="Wang L."/>
            <person name="Nong W."/>
            <person name="Wan A.T."/>
            <person name="Shi M."/>
            <person name="Liu X."/>
            <person name="Cao Q."/>
            <person name="Hui J.H.L."/>
            <person name="Sookrung N."/>
            <person name="Leung T.F."/>
            <person name="Tungtrongchitr A."/>
            <person name="Tsui S.K.W."/>
        </authorList>
    </citation>
    <scope>NUCLEOTIDE SEQUENCE [LARGE SCALE GENOMIC DNA]</scope>
    <source>
        <strain evidence="2">PWHHKU_190912</strain>
    </source>
</reference>
<evidence type="ECO:0000313" key="3">
    <source>
        <dbReference type="Proteomes" id="UP001148838"/>
    </source>
</evidence>
<accession>A0ABQ8TR17</accession>
<proteinExistence type="predicted"/>
<organism evidence="2 3">
    <name type="scientific">Periplaneta americana</name>
    <name type="common">American cockroach</name>
    <name type="synonym">Blatta americana</name>
    <dbReference type="NCBI Taxonomy" id="6978"/>
    <lineage>
        <taxon>Eukaryota</taxon>
        <taxon>Metazoa</taxon>
        <taxon>Ecdysozoa</taxon>
        <taxon>Arthropoda</taxon>
        <taxon>Hexapoda</taxon>
        <taxon>Insecta</taxon>
        <taxon>Pterygota</taxon>
        <taxon>Neoptera</taxon>
        <taxon>Polyneoptera</taxon>
        <taxon>Dictyoptera</taxon>
        <taxon>Blattodea</taxon>
        <taxon>Blattoidea</taxon>
        <taxon>Blattidae</taxon>
        <taxon>Blattinae</taxon>
        <taxon>Periplaneta</taxon>
    </lineage>
</organism>
<feature type="compositionally biased region" description="Polar residues" evidence="1">
    <location>
        <begin position="70"/>
        <end position="90"/>
    </location>
</feature>
<gene>
    <name evidence="2" type="ORF">ANN_00536</name>
</gene>
<dbReference type="EMBL" id="JAJSOF020000003">
    <property type="protein sequence ID" value="KAJ4449141.1"/>
    <property type="molecule type" value="Genomic_DNA"/>
</dbReference>